<dbReference type="GO" id="GO:0015833">
    <property type="term" value="P:peptide transport"/>
    <property type="evidence" value="ECO:0007669"/>
    <property type="project" value="UniProtKB-KW"/>
</dbReference>
<keyword evidence="4 7" id="KW-0732">Signal</keyword>
<evidence type="ECO:0000256" key="3">
    <source>
        <dbReference type="ARBA" id="ARBA00022448"/>
    </source>
</evidence>
<dbReference type="PANTHER" id="PTHR30290">
    <property type="entry name" value="PERIPLASMIC BINDING COMPONENT OF ABC TRANSPORTER"/>
    <property type="match status" value="1"/>
</dbReference>
<proteinExistence type="inferred from homology"/>
<evidence type="ECO:0000259" key="8">
    <source>
        <dbReference type="Pfam" id="PF00496"/>
    </source>
</evidence>
<evidence type="ECO:0000256" key="1">
    <source>
        <dbReference type="ARBA" id="ARBA00004196"/>
    </source>
</evidence>
<dbReference type="Proteomes" id="UP000288623">
    <property type="component" value="Unassembled WGS sequence"/>
</dbReference>
<dbReference type="GO" id="GO:1904680">
    <property type="term" value="F:peptide transmembrane transporter activity"/>
    <property type="evidence" value="ECO:0007669"/>
    <property type="project" value="TreeGrafter"/>
</dbReference>
<dbReference type="CDD" id="cd08504">
    <property type="entry name" value="PBP2_OppA"/>
    <property type="match status" value="1"/>
</dbReference>
<comment type="caution">
    <text evidence="9">The sequence shown here is derived from an EMBL/GenBank/DDBJ whole genome shotgun (WGS) entry which is preliminary data.</text>
</comment>
<evidence type="ECO:0000313" key="10">
    <source>
        <dbReference type="Proteomes" id="UP000288623"/>
    </source>
</evidence>
<dbReference type="EMBL" id="JTFC01000033">
    <property type="protein sequence ID" value="RUS53785.1"/>
    <property type="molecule type" value="Genomic_DNA"/>
</dbReference>
<dbReference type="GO" id="GO:0030288">
    <property type="term" value="C:outer membrane-bounded periplasmic space"/>
    <property type="evidence" value="ECO:0007669"/>
    <property type="project" value="UniProtKB-ARBA"/>
</dbReference>
<dbReference type="Pfam" id="PF00496">
    <property type="entry name" value="SBP_bac_5"/>
    <property type="match status" value="1"/>
</dbReference>
<feature type="compositionally biased region" description="Basic and acidic residues" evidence="6">
    <location>
        <begin position="27"/>
        <end position="43"/>
    </location>
</feature>
<evidence type="ECO:0000256" key="7">
    <source>
        <dbReference type="SAM" id="SignalP"/>
    </source>
</evidence>
<dbReference type="OrthoDB" id="9801912at2"/>
<evidence type="ECO:0000256" key="2">
    <source>
        <dbReference type="ARBA" id="ARBA00005695"/>
    </source>
</evidence>
<keyword evidence="5" id="KW-0653">Protein transport</keyword>
<feature type="compositionally biased region" description="Polar residues" evidence="6">
    <location>
        <begin position="44"/>
        <end position="65"/>
    </location>
</feature>
<dbReference type="RefSeq" id="WP_126991211.1">
    <property type="nucleotide sequence ID" value="NZ_JTFC01000033.1"/>
</dbReference>
<protein>
    <submittedName>
        <fullName evidence="9">ABC transporter substrate-binding protein</fullName>
    </submittedName>
</protein>
<feature type="region of interest" description="Disordered" evidence="6">
    <location>
        <begin position="27"/>
        <end position="65"/>
    </location>
</feature>
<dbReference type="Gene3D" id="3.40.190.10">
    <property type="entry name" value="Periplasmic binding protein-like II"/>
    <property type="match status" value="1"/>
</dbReference>
<dbReference type="Gene3D" id="3.90.76.10">
    <property type="entry name" value="Dipeptide-binding Protein, Domain 1"/>
    <property type="match status" value="1"/>
</dbReference>
<dbReference type="InterPro" id="IPR030678">
    <property type="entry name" value="Peptide/Ni-bd"/>
</dbReference>
<dbReference type="GO" id="GO:0043190">
    <property type="term" value="C:ATP-binding cassette (ABC) transporter complex"/>
    <property type="evidence" value="ECO:0007669"/>
    <property type="project" value="InterPro"/>
</dbReference>
<dbReference type="InterPro" id="IPR000914">
    <property type="entry name" value="SBP_5_dom"/>
</dbReference>
<evidence type="ECO:0000313" key="9">
    <source>
        <dbReference type="EMBL" id="RUS53785.1"/>
    </source>
</evidence>
<dbReference type="SUPFAM" id="SSF53850">
    <property type="entry name" value="Periplasmic binding protein-like II"/>
    <property type="match status" value="1"/>
</dbReference>
<dbReference type="FunFam" id="3.90.76.10:FF:000001">
    <property type="entry name" value="Oligopeptide ABC transporter substrate-binding protein"/>
    <property type="match status" value="1"/>
</dbReference>
<evidence type="ECO:0000256" key="4">
    <source>
        <dbReference type="ARBA" id="ARBA00022729"/>
    </source>
</evidence>
<feature type="chain" id="PRO_5038513039" evidence="7">
    <location>
        <begin position="20"/>
        <end position="547"/>
    </location>
</feature>
<comment type="similarity">
    <text evidence="2">Belongs to the bacterial solute-binding protein 5 family.</text>
</comment>
<dbReference type="PANTHER" id="PTHR30290:SF79">
    <property type="entry name" value="DIPEPTIDE-BINDING PROTEIN DPPE"/>
    <property type="match status" value="1"/>
</dbReference>
<gene>
    <name evidence="9" type="ORF">QI30_13865</name>
</gene>
<dbReference type="FunFam" id="3.10.105.10:FF:000001">
    <property type="entry name" value="Oligopeptide ABC transporter, oligopeptide-binding protein"/>
    <property type="match status" value="1"/>
</dbReference>
<sequence>MKKKFSLLALLAALMLVLAACGFGGSDDKSDGDKSSGGDKSADKTLNLSITSEPPSLNPQKATDSTSGAIVKNVFEGLTRVDSDGKVQNAAAEDVKVSDDKLTYTFTLRDAKWTNGDPVVAGDFAYAWKWALDAKNASEYASILYPIKGAQAYNEGKGKVEDLGIKVVDDKTLEVTLENPTPYFLELTAFYTYMPVNEKVVSENDNWFAEAGDTYVTNGPFTLDEWKHNDSITMKKNEDYWDKDNVALSTVNVKMIESEATANREFDSGNLDYLGAPYNVVSLDKMNTYKDKGILKSEPYAAVYEYKLNTKEGPTKNVNIRKALAMSIDREGLIKNVLKGGQTPALADVPVAIEGYENDNNLFEGNNTDEAKKYLEKGLKELGLKDASDLKIGISINTSEAHAAVAQFIQEGWKKNLGIETTIDNAEWQVFLDKVSALDYQVARMGWIADYNDAYTFLERYDTAKNGNNDTGWENKEYKELMAKAMKETDEAKRTEFLKDGQKILMDEMPVIPIYFYSNEYVAQDYVKNMGPDKLGNVNLKDVDIEK</sequence>
<dbReference type="InterPro" id="IPR039424">
    <property type="entry name" value="SBP_5"/>
</dbReference>
<evidence type="ECO:0000256" key="6">
    <source>
        <dbReference type="SAM" id="MobiDB-lite"/>
    </source>
</evidence>
<keyword evidence="5" id="KW-0571">Peptide transport</keyword>
<dbReference type="PIRSF" id="PIRSF002741">
    <property type="entry name" value="MppA"/>
    <property type="match status" value="1"/>
</dbReference>
<feature type="signal peptide" evidence="7">
    <location>
        <begin position="1"/>
        <end position="19"/>
    </location>
</feature>
<keyword evidence="10" id="KW-1185">Reference proteome</keyword>
<dbReference type="AlphaFoldDB" id="A0A433RRJ5"/>
<feature type="domain" description="Solute-binding protein family 5" evidence="8">
    <location>
        <begin position="86"/>
        <end position="468"/>
    </location>
</feature>
<organism evidence="9 10">
    <name type="scientific">Candidatus Kurthia intestinigallinarum</name>
    <dbReference type="NCBI Taxonomy" id="1562256"/>
    <lineage>
        <taxon>Bacteria</taxon>
        <taxon>Bacillati</taxon>
        <taxon>Bacillota</taxon>
        <taxon>Bacilli</taxon>
        <taxon>Bacillales</taxon>
        <taxon>Caryophanaceae</taxon>
        <taxon>Kurthia</taxon>
    </lineage>
</organism>
<dbReference type="PROSITE" id="PS51257">
    <property type="entry name" value="PROKAR_LIPOPROTEIN"/>
    <property type="match status" value="1"/>
</dbReference>
<dbReference type="Gene3D" id="3.10.105.10">
    <property type="entry name" value="Dipeptide-binding Protein, Domain 3"/>
    <property type="match status" value="1"/>
</dbReference>
<comment type="subcellular location">
    <subcellularLocation>
        <location evidence="1">Cell envelope</location>
    </subcellularLocation>
</comment>
<accession>A0A433RRJ5</accession>
<evidence type="ECO:0000256" key="5">
    <source>
        <dbReference type="ARBA" id="ARBA00022856"/>
    </source>
</evidence>
<reference evidence="9 10" key="1">
    <citation type="submission" date="2014-11" db="EMBL/GenBank/DDBJ databases">
        <title>Genome sequence and analysis of novel Kurthia sp.</title>
        <authorList>
            <person name="Lawson J.N."/>
            <person name="Gonzalez J.E."/>
            <person name="Rinauldi L."/>
            <person name="Xuan Z."/>
            <person name="Firman A."/>
            <person name="Shaddox L."/>
            <person name="Trudeau A."/>
            <person name="Shah S."/>
            <person name="Reiman D."/>
        </authorList>
    </citation>
    <scope>NUCLEOTIDE SEQUENCE [LARGE SCALE GENOMIC DNA]</scope>
    <source>
        <strain evidence="9 10">3B1D</strain>
    </source>
</reference>
<keyword evidence="3" id="KW-0813">Transport</keyword>
<name>A0A433RRJ5_9BACL</name>